<sequence>MINIRQLVWRPYSLLFKAAHQFTHNAFMLELTQLPTACWREQCVTSHKFHYVNIGVMPPSLGDGG</sequence>
<reference evidence="1" key="1">
    <citation type="journal article" date="2015" name="MBio">
        <title>Eco-Evolutionary Dynamics of Episomes among Ecologically Cohesive Bacterial Populations.</title>
        <authorList>
            <person name="Xue H."/>
            <person name="Cordero O.X."/>
            <person name="Camas F.M."/>
            <person name="Trimble W."/>
            <person name="Meyer F."/>
            <person name="Guglielmini J."/>
            <person name="Rocha E.P."/>
            <person name="Polz M.F."/>
        </authorList>
    </citation>
    <scope>NUCLEOTIDE SEQUENCE</scope>
    <source>
        <strain evidence="1">1F_279</strain>
    </source>
</reference>
<dbReference type="AlphaFoldDB" id="A0A0H3ZJN0"/>
<proteinExistence type="predicted"/>
<protein>
    <submittedName>
        <fullName evidence="1">Uncharacterized protein</fullName>
    </submittedName>
</protein>
<dbReference type="EMBL" id="KP795468">
    <property type="protein sequence ID" value="AKN36085.1"/>
    <property type="molecule type" value="Genomic_DNA"/>
</dbReference>
<evidence type="ECO:0000313" key="1">
    <source>
        <dbReference type="EMBL" id="AKN36085.1"/>
    </source>
</evidence>
<organism evidence="1">
    <name type="scientific">Vibrio tasmaniensis</name>
    <dbReference type="NCBI Taxonomy" id="212663"/>
    <lineage>
        <taxon>Bacteria</taxon>
        <taxon>Pseudomonadati</taxon>
        <taxon>Pseudomonadota</taxon>
        <taxon>Gammaproteobacteria</taxon>
        <taxon>Vibrionales</taxon>
        <taxon>Vibrionaceae</taxon>
        <taxon>Vibrio</taxon>
    </lineage>
</organism>
<name>A0A0H3ZJN0_9VIBR</name>
<accession>A0A0H3ZJN0</accession>